<dbReference type="GO" id="GO:0005737">
    <property type="term" value="C:cytoplasm"/>
    <property type="evidence" value="ECO:0007669"/>
    <property type="project" value="TreeGrafter"/>
</dbReference>
<keyword evidence="4" id="KW-0676">Redox-active center</keyword>
<evidence type="ECO:0000259" key="6">
    <source>
        <dbReference type="PROSITE" id="PS51352"/>
    </source>
</evidence>
<evidence type="ECO:0000256" key="2">
    <source>
        <dbReference type="ARBA" id="ARBA00022982"/>
    </source>
</evidence>
<dbReference type="PANTHER" id="PTHR45663">
    <property type="entry name" value="GEO12009P1"/>
    <property type="match status" value="1"/>
</dbReference>
<dbReference type="OrthoDB" id="120730at2"/>
<reference evidence="7 8" key="1">
    <citation type="submission" date="2016-03" db="EMBL/GenBank/DDBJ databases">
        <title>Niastella vici sp. nov., isolated from farmland soil.</title>
        <authorList>
            <person name="Chen L."/>
            <person name="Wang D."/>
            <person name="Yang S."/>
            <person name="Wang G."/>
        </authorList>
    </citation>
    <scope>NUCLEOTIDE SEQUENCE [LARGE SCALE GENOMIC DNA]</scope>
    <source>
        <strain evidence="7 8">DJ57</strain>
    </source>
</reference>
<feature type="signal peptide" evidence="5">
    <location>
        <begin position="1"/>
        <end position="18"/>
    </location>
</feature>
<keyword evidence="8" id="KW-1185">Reference proteome</keyword>
<dbReference type="Proteomes" id="UP000192796">
    <property type="component" value="Unassembled WGS sequence"/>
</dbReference>
<gene>
    <name evidence="7" type="ORF">A3860_09130</name>
</gene>
<keyword evidence="2" id="KW-0249">Electron transport</keyword>
<organism evidence="7 8">
    <name type="scientific">Niastella vici</name>
    <dbReference type="NCBI Taxonomy" id="1703345"/>
    <lineage>
        <taxon>Bacteria</taxon>
        <taxon>Pseudomonadati</taxon>
        <taxon>Bacteroidota</taxon>
        <taxon>Chitinophagia</taxon>
        <taxon>Chitinophagales</taxon>
        <taxon>Chitinophagaceae</taxon>
        <taxon>Niastella</taxon>
    </lineage>
</organism>
<comment type="caution">
    <text evidence="7">The sequence shown here is derived from an EMBL/GenBank/DDBJ whole genome shotgun (WGS) entry which is preliminary data.</text>
</comment>
<evidence type="ECO:0000256" key="4">
    <source>
        <dbReference type="ARBA" id="ARBA00023284"/>
    </source>
</evidence>
<dbReference type="Pfam" id="PF00085">
    <property type="entry name" value="Thioredoxin"/>
    <property type="match status" value="1"/>
</dbReference>
<dbReference type="CDD" id="cd02947">
    <property type="entry name" value="TRX_family"/>
    <property type="match status" value="1"/>
</dbReference>
<dbReference type="PANTHER" id="PTHR45663:SF11">
    <property type="entry name" value="GEO12009P1"/>
    <property type="match status" value="1"/>
</dbReference>
<evidence type="ECO:0000256" key="5">
    <source>
        <dbReference type="SAM" id="SignalP"/>
    </source>
</evidence>
<dbReference type="AlphaFoldDB" id="A0A1V9FHC4"/>
<evidence type="ECO:0000313" key="8">
    <source>
        <dbReference type="Proteomes" id="UP000192796"/>
    </source>
</evidence>
<dbReference type="EMBL" id="LVYD01000113">
    <property type="protein sequence ID" value="OQP57779.1"/>
    <property type="molecule type" value="Genomic_DNA"/>
</dbReference>
<feature type="domain" description="Thioredoxin" evidence="6">
    <location>
        <begin position="11"/>
        <end position="135"/>
    </location>
</feature>
<dbReference type="Gene3D" id="3.40.30.10">
    <property type="entry name" value="Glutaredoxin"/>
    <property type="match status" value="1"/>
</dbReference>
<dbReference type="PROSITE" id="PS51352">
    <property type="entry name" value="THIOREDOXIN_2"/>
    <property type="match status" value="1"/>
</dbReference>
<dbReference type="InterPro" id="IPR036249">
    <property type="entry name" value="Thioredoxin-like_sf"/>
</dbReference>
<dbReference type="STRING" id="1703345.A3860_09130"/>
<evidence type="ECO:0000256" key="1">
    <source>
        <dbReference type="ARBA" id="ARBA00022448"/>
    </source>
</evidence>
<feature type="chain" id="PRO_5012076818" description="Thioredoxin domain-containing protein" evidence="5">
    <location>
        <begin position="19"/>
        <end position="366"/>
    </location>
</feature>
<evidence type="ECO:0000313" key="7">
    <source>
        <dbReference type="EMBL" id="OQP57779.1"/>
    </source>
</evidence>
<accession>A0A1V9FHC4</accession>
<dbReference type="SUPFAM" id="SSF52833">
    <property type="entry name" value="Thioredoxin-like"/>
    <property type="match status" value="1"/>
</dbReference>
<protein>
    <recommendedName>
        <fullName evidence="6">Thioredoxin domain-containing protein</fullName>
    </recommendedName>
</protein>
<dbReference type="InterPro" id="IPR017937">
    <property type="entry name" value="Thioredoxin_CS"/>
</dbReference>
<proteinExistence type="predicted"/>
<evidence type="ECO:0000256" key="3">
    <source>
        <dbReference type="ARBA" id="ARBA00023157"/>
    </source>
</evidence>
<dbReference type="PROSITE" id="PS00194">
    <property type="entry name" value="THIOREDOXIN_1"/>
    <property type="match status" value="1"/>
</dbReference>
<keyword evidence="3" id="KW-1015">Disulfide bond</keyword>
<name>A0A1V9FHC4_9BACT</name>
<dbReference type="GO" id="GO:0015035">
    <property type="term" value="F:protein-disulfide reductase activity"/>
    <property type="evidence" value="ECO:0007669"/>
    <property type="project" value="TreeGrafter"/>
</dbReference>
<sequence>MKQAFFATILLFAGNMVAQNRSISFDSSNLEHSFTKAKSDNRLIFVDCYTSWCGPCKEMSKFVFTQDSVADFFNAHFVNVKLDMEKGEGPAIQKEFHVEAFPTYLLLNSNRKLIYRFVGAMPADTFLAKIKKGMDTLNRVAILNERYNSGERTKDLLREYIKIKIEGMEMSIGEKVAGEYFSMLTPKEKVMPENWFLFGENRYSLYLSNVHSRTFMYLADHWRDFVKTNGREVVENKMRHMYQRIAEFCLHGWYLKDRLKNPIPYDKTEFDRYRAQIKSTDFKDKAQLTTLMNIAQAACEKDTERVTTLMIENIGGFSSENQQVGFAYMSMFNATQLRQNPQLRRVIDNIIQSNRNENLVRFAKSL</sequence>
<keyword evidence="5" id="KW-0732">Signal</keyword>
<keyword evidence="1" id="KW-0813">Transport</keyword>
<dbReference type="RefSeq" id="WP_081155684.1">
    <property type="nucleotide sequence ID" value="NZ_LVYD01000113.1"/>
</dbReference>
<dbReference type="InterPro" id="IPR013766">
    <property type="entry name" value="Thioredoxin_domain"/>
</dbReference>